<proteinExistence type="predicted"/>
<protein>
    <submittedName>
        <fullName evidence="1">Uncharacterized protein</fullName>
    </submittedName>
</protein>
<evidence type="ECO:0000313" key="1">
    <source>
        <dbReference type="EMBL" id="MPC98197.1"/>
    </source>
</evidence>
<organism evidence="1 2">
    <name type="scientific">Portunus trituberculatus</name>
    <name type="common">Swimming crab</name>
    <name type="synonym">Neptunus trituberculatus</name>
    <dbReference type="NCBI Taxonomy" id="210409"/>
    <lineage>
        <taxon>Eukaryota</taxon>
        <taxon>Metazoa</taxon>
        <taxon>Ecdysozoa</taxon>
        <taxon>Arthropoda</taxon>
        <taxon>Crustacea</taxon>
        <taxon>Multicrustacea</taxon>
        <taxon>Malacostraca</taxon>
        <taxon>Eumalacostraca</taxon>
        <taxon>Eucarida</taxon>
        <taxon>Decapoda</taxon>
        <taxon>Pleocyemata</taxon>
        <taxon>Brachyura</taxon>
        <taxon>Eubrachyura</taxon>
        <taxon>Portunoidea</taxon>
        <taxon>Portunidae</taxon>
        <taxon>Portuninae</taxon>
        <taxon>Portunus</taxon>
    </lineage>
</organism>
<gene>
    <name evidence="1" type="ORF">E2C01_093553</name>
</gene>
<name>A0A5B7JYJ8_PORTR</name>
<dbReference type="Proteomes" id="UP000324222">
    <property type="component" value="Unassembled WGS sequence"/>
</dbReference>
<dbReference type="OrthoDB" id="8825892at2759"/>
<reference evidence="1 2" key="1">
    <citation type="submission" date="2019-05" db="EMBL/GenBank/DDBJ databases">
        <title>Another draft genome of Portunus trituberculatus and its Hox gene families provides insights of decapod evolution.</title>
        <authorList>
            <person name="Jeong J.-H."/>
            <person name="Song I."/>
            <person name="Kim S."/>
            <person name="Choi T."/>
            <person name="Kim D."/>
            <person name="Ryu S."/>
            <person name="Kim W."/>
        </authorList>
    </citation>
    <scope>NUCLEOTIDE SEQUENCE [LARGE SCALE GENOMIC DNA]</scope>
    <source>
        <tissue evidence="1">Muscle</tissue>
    </source>
</reference>
<accession>A0A5B7JYJ8</accession>
<dbReference type="AlphaFoldDB" id="A0A5B7JYJ8"/>
<sequence>MESESYTNITDTLTDNINQTTNMLTGAQMEEPFNTLTLGPLTRSHLLAEFTCTAANSNLTKPAVLQITLEMSCESCLSLCSGISVIVCSLTFN</sequence>
<evidence type="ECO:0000313" key="2">
    <source>
        <dbReference type="Proteomes" id="UP000324222"/>
    </source>
</evidence>
<comment type="caution">
    <text evidence="1">The sequence shown here is derived from an EMBL/GenBank/DDBJ whole genome shotgun (WGS) entry which is preliminary data.</text>
</comment>
<keyword evidence="2" id="KW-1185">Reference proteome</keyword>
<dbReference type="EMBL" id="VSRR010113012">
    <property type="protein sequence ID" value="MPC98197.1"/>
    <property type="molecule type" value="Genomic_DNA"/>
</dbReference>